<feature type="domain" description="HTH cro/C1-type" evidence="1">
    <location>
        <begin position="12"/>
        <end position="66"/>
    </location>
</feature>
<accession>A0A1D8UTG7</accession>
<evidence type="ECO:0000259" key="1">
    <source>
        <dbReference type="PROSITE" id="PS50943"/>
    </source>
</evidence>
<dbReference type="Proteomes" id="UP000179145">
    <property type="component" value="Chromosome"/>
</dbReference>
<dbReference type="EMBL" id="CP014674">
    <property type="protein sequence ID" value="AOX16943.1"/>
    <property type="molecule type" value="Genomic_DNA"/>
</dbReference>
<sequence length="106" mass="11913">MTSKTSSLQHHLRAWRKHKGLSQEQVGNIMNVAHTTVGRWERGEVPLTSDQFETLARIFDASPAQLLGDPADAQMIATLQETHEIVKNMSPDTLRHWLEIGKKLGS</sequence>
<dbReference type="OrthoDB" id="9805309at2"/>
<keyword evidence="3" id="KW-1185">Reference proteome</keyword>
<dbReference type="PROSITE" id="PS50943">
    <property type="entry name" value="HTH_CROC1"/>
    <property type="match status" value="1"/>
</dbReference>
<reference evidence="2 3" key="1">
    <citation type="journal article" date="2016" name="Microb. Cell Fact.">
        <title>Dissection of exopolysaccharide biosynthesis in Kozakia baliensis.</title>
        <authorList>
            <person name="Brandt J.U."/>
            <person name="Jakob F."/>
            <person name="Behr J."/>
            <person name="Geissler A.J."/>
            <person name="Vogel R.F."/>
        </authorList>
    </citation>
    <scope>NUCLEOTIDE SEQUENCE [LARGE SCALE GENOMIC DNA]</scope>
    <source>
        <strain evidence="2 3">DSM 14400</strain>
    </source>
</reference>
<dbReference type="KEGG" id="kba:A0U89_07095"/>
<dbReference type="SUPFAM" id="SSF47413">
    <property type="entry name" value="lambda repressor-like DNA-binding domains"/>
    <property type="match status" value="1"/>
</dbReference>
<dbReference type="InterPro" id="IPR010982">
    <property type="entry name" value="Lambda_DNA-bd_dom_sf"/>
</dbReference>
<dbReference type="Pfam" id="PF13560">
    <property type="entry name" value="HTH_31"/>
    <property type="match status" value="1"/>
</dbReference>
<gene>
    <name evidence="2" type="ORF">A0U89_07095</name>
</gene>
<dbReference type="Gene3D" id="1.10.260.40">
    <property type="entry name" value="lambda repressor-like DNA-binding domains"/>
    <property type="match status" value="1"/>
</dbReference>
<protein>
    <recommendedName>
        <fullName evidence="1">HTH cro/C1-type domain-containing protein</fullName>
    </recommendedName>
</protein>
<dbReference type="InterPro" id="IPR001387">
    <property type="entry name" value="Cro/C1-type_HTH"/>
</dbReference>
<evidence type="ECO:0000313" key="3">
    <source>
        <dbReference type="Proteomes" id="UP000179145"/>
    </source>
</evidence>
<dbReference type="CDD" id="cd00093">
    <property type="entry name" value="HTH_XRE"/>
    <property type="match status" value="1"/>
</dbReference>
<dbReference type="AlphaFoldDB" id="A0A1D8UTG7"/>
<dbReference type="STRING" id="153496.A0U89_07095"/>
<dbReference type="RefSeq" id="WP_070402643.1">
    <property type="nucleotide sequence ID" value="NZ_BJVW01000003.1"/>
</dbReference>
<dbReference type="GO" id="GO:0003677">
    <property type="term" value="F:DNA binding"/>
    <property type="evidence" value="ECO:0007669"/>
    <property type="project" value="InterPro"/>
</dbReference>
<proteinExistence type="predicted"/>
<organism evidence="2 3">
    <name type="scientific">Kozakia baliensis</name>
    <dbReference type="NCBI Taxonomy" id="153496"/>
    <lineage>
        <taxon>Bacteria</taxon>
        <taxon>Pseudomonadati</taxon>
        <taxon>Pseudomonadota</taxon>
        <taxon>Alphaproteobacteria</taxon>
        <taxon>Acetobacterales</taxon>
        <taxon>Acetobacteraceae</taxon>
        <taxon>Kozakia</taxon>
    </lineage>
</organism>
<name>A0A1D8UTG7_9PROT</name>
<dbReference type="SMART" id="SM00530">
    <property type="entry name" value="HTH_XRE"/>
    <property type="match status" value="1"/>
</dbReference>
<evidence type="ECO:0000313" key="2">
    <source>
        <dbReference type="EMBL" id="AOX16943.1"/>
    </source>
</evidence>